<dbReference type="SFLD" id="SFLDF00314">
    <property type="entry name" value="L-lysine_2_3-aminomutase_(yjeK"/>
    <property type="match status" value="1"/>
</dbReference>
<keyword evidence="16" id="KW-1185">Reference proteome</keyword>
<dbReference type="InterPro" id="IPR003739">
    <property type="entry name" value="Lys_aminomutase/Glu_NH3_mut"/>
</dbReference>
<evidence type="ECO:0000313" key="15">
    <source>
        <dbReference type="EMBL" id="GAA3947891.1"/>
    </source>
</evidence>
<evidence type="ECO:0000256" key="13">
    <source>
        <dbReference type="ARBA" id="ARBA00030756"/>
    </source>
</evidence>
<evidence type="ECO:0000256" key="4">
    <source>
        <dbReference type="ARBA" id="ARBA00008703"/>
    </source>
</evidence>
<dbReference type="InterPro" id="IPR058240">
    <property type="entry name" value="rSAM_sf"/>
</dbReference>
<dbReference type="Proteomes" id="UP001501337">
    <property type="component" value="Unassembled WGS sequence"/>
</dbReference>
<accession>A0ABP7NK06</accession>
<evidence type="ECO:0000256" key="7">
    <source>
        <dbReference type="ARBA" id="ARBA00022691"/>
    </source>
</evidence>
<evidence type="ECO:0000256" key="9">
    <source>
        <dbReference type="ARBA" id="ARBA00022898"/>
    </source>
</evidence>
<comment type="caution">
    <text evidence="15">The sequence shown here is derived from an EMBL/GenBank/DDBJ whole genome shotgun (WGS) entry which is preliminary data.</text>
</comment>
<name>A0ABP7NK06_9GAMM</name>
<evidence type="ECO:0000256" key="12">
    <source>
        <dbReference type="ARBA" id="ARBA00023235"/>
    </source>
</evidence>
<dbReference type="InterPro" id="IPR022462">
    <property type="entry name" value="EpmB"/>
</dbReference>
<keyword evidence="8" id="KW-0479">Metal-binding</keyword>
<dbReference type="PANTHER" id="PTHR30538">
    <property type="entry name" value="LYSINE 2,3-AMINOMUTASE-RELATED"/>
    <property type="match status" value="1"/>
</dbReference>
<organism evidence="15 16">
    <name type="scientific">Allohahella marinimesophila</name>
    <dbReference type="NCBI Taxonomy" id="1054972"/>
    <lineage>
        <taxon>Bacteria</taxon>
        <taxon>Pseudomonadati</taxon>
        <taxon>Pseudomonadota</taxon>
        <taxon>Gammaproteobacteria</taxon>
        <taxon>Oceanospirillales</taxon>
        <taxon>Hahellaceae</taxon>
        <taxon>Allohahella</taxon>
    </lineage>
</organism>
<dbReference type="EMBL" id="BAABBO010000001">
    <property type="protein sequence ID" value="GAA3947891.1"/>
    <property type="molecule type" value="Genomic_DNA"/>
</dbReference>
<evidence type="ECO:0000256" key="1">
    <source>
        <dbReference type="ARBA" id="ARBA00001352"/>
    </source>
</evidence>
<protein>
    <recommendedName>
        <fullName evidence="5">L-lysine 2,3-aminomutase</fullName>
    </recommendedName>
    <alternativeName>
        <fullName evidence="13">EF-P post-translational modification enzyme B</fullName>
    </alternativeName>
</protein>
<evidence type="ECO:0000256" key="10">
    <source>
        <dbReference type="ARBA" id="ARBA00023004"/>
    </source>
</evidence>
<dbReference type="PROSITE" id="PS51918">
    <property type="entry name" value="RADICAL_SAM"/>
    <property type="match status" value="1"/>
</dbReference>
<dbReference type="CDD" id="cd01335">
    <property type="entry name" value="Radical_SAM"/>
    <property type="match status" value="1"/>
</dbReference>
<keyword evidence="10" id="KW-0408">Iron</keyword>
<dbReference type="SFLD" id="SFLDG01070">
    <property type="entry name" value="PLP-dependent"/>
    <property type="match status" value="1"/>
</dbReference>
<keyword evidence="11" id="KW-0411">Iron-sulfur</keyword>
<dbReference type="SUPFAM" id="SSF102114">
    <property type="entry name" value="Radical SAM enzymes"/>
    <property type="match status" value="1"/>
</dbReference>
<keyword evidence="9" id="KW-0663">Pyridoxal phosphate</keyword>
<dbReference type="InterPro" id="IPR007197">
    <property type="entry name" value="rSAM"/>
</dbReference>
<sequence>MSKAVQIPVAGSMEASGEARIITRNGSLGDAPGRWQDSLKDMFTSYRELAAFLDLPIAAFDDLDAVTRQFPLRATRAFVSRIRRGDPDDPLLRQIMPDAKELQTSAATTTDPLAEKAFTTQAGVVRKYRHRALFILTGACAIHCRYCFRRHFPYEQHRQSRQLWDDTVAELAIDPELQEIILSGGDPLMLDDHALASLFSSLQQIPGLQRIRLHTRMPSVLPGRITSPLIELLRSCRQKVIVVNHINHAHEIDESVVQANRQLREVCTLLNQTVLLKGVNDSARAQIELSHALFDAGILPYYLHLPDAVDAAGHFMMAASTASELYAEMLTALPGYLVPRLVYEDPGYLSKVPLQPALESLTRKTL</sequence>
<dbReference type="PANTHER" id="PTHR30538:SF1">
    <property type="entry name" value="L-LYSINE 2,3-AMINOMUTASE"/>
    <property type="match status" value="1"/>
</dbReference>
<dbReference type="Pfam" id="PF04055">
    <property type="entry name" value="Radical_SAM"/>
    <property type="match status" value="1"/>
</dbReference>
<reference evidence="16" key="1">
    <citation type="journal article" date="2019" name="Int. J. Syst. Evol. Microbiol.">
        <title>The Global Catalogue of Microorganisms (GCM) 10K type strain sequencing project: providing services to taxonomists for standard genome sequencing and annotation.</title>
        <authorList>
            <consortium name="The Broad Institute Genomics Platform"/>
            <consortium name="The Broad Institute Genome Sequencing Center for Infectious Disease"/>
            <person name="Wu L."/>
            <person name="Ma J."/>
        </authorList>
    </citation>
    <scope>NUCLEOTIDE SEQUENCE [LARGE SCALE GENOMIC DNA]</scope>
    <source>
        <strain evidence="16">JCM 17555</strain>
    </source>
</reference>
<gene>
    <name evidence="15" type="primary">epmB</name>
    <name evidence="15" type="ORF">GCM10022278_03840</name>
</gene>
<dbReference type="InterPro" id="IPR013785">
    <property type="entry name" value="Aldolase_TIM"/>
</dbReference>
<dbReference type="PIRSF" id="PIRSF004911">
    <property type="entry name" value="DUF160"/>
    <property type="match status" value="1"/>
</dbReference>
<dbReference type="SFLD" id="SFLDS00029">
    <property type="entry name" value="Radical_SAM"/>
    <property type="match status" value="1"/>
</dbReference>
<dbReference type="RefSeq" id="WP_344802722.1">
    <property type="nucleotide sequence ID" value="NZ_BAABBO010000001.1"/>
</dbReference>
<evidence type="ECO:0000256" key="11">
    <source>
        <dbReference type="ARBA" id="ARBA00023014"/>
    </source>
</evidence>
<evidence type="ECO:0000256" key="2">
    <source>
        <dbReference type="ARBA" id="ARBA00001933"/>
    </source>
</evidence>
<dbReference type="NCBIfam" id="TIGR03821">
    <property type="entry name" value="EFP_modif_epmB"/>
    <property type="match status" value="1"/>
</dbReference>
<evidence type="ECO:0000256" key="5">
    <source>
        <dbReference type="ARBA" id="ARBA00022363"/>
    </source>
</evidence>
<dbReference type="NCBIfam" id="TIGR00238">
    <property type="entry name" value="KamA family radical SAM protein"/>
    <property type="match status" value="1"/>
</dbReference>
<evidence type="ECO:0000259" key="14">
    <source>
        <dbReference type="PROSITE" id="PS51918"/>
    </source>
</evidence>
<evidence type="ECO:0000313" key="16">
    <source>
        <dbReference type="Proteomes" id="UP001501337"/>
    </source>
</evidence>
<evidence type="ECO:0000256" key="3">
    <source>
        <dbReference type="ARBA" id="ARBA00001966"/>
    </source>
</evidence>
<keyword evidence="7" id="KW-0949">S-adenosyl-L-methionine</keyword>
<evidence type="ECO:0000256" key="8">
    <source>
        <dbReference type="ARBA" id="ARBA00022723"/>
    </source>
</evidence>
<keyword evidence="6" id="KW-0004">4Fe-4S</keyword>
<keyword evidence="12" id="KW-0413">Isomerase</keyword>
<evidence type="ECO:0000256" key="6">
    <source>
        <dbReference type="ARBA" id="ARBA00022485"/>
    </source>
</evidence>
<comment type="cofactor">
    <cofactor evidence="2">
        <name>pyridoxal 5'-phosphate</name>
        <dbReference type="ChEBI" id="CHEBI:597326"/>
    </cofactor>
</comment>
<dbReference type="Gene3D" id="3.20.20.70">
    <property type="entry name" value="Aldolase class I"/>
    <property type="match status" value="1"/>
</dbReference>
<feature type="domain" description="Radical SAM core" evidence="14">
    <location>
        <begin position="126"/>
        <end position="340"/>
    </location>
</feature>
<comment type="cofactor">
    <cofactor evidence="3">
        <name>[4Fe-4S] cluster</name>
        <dbReference type="ChEBI" id="CHEBI:49883"/>
    </cofactor>
</comment>
<comment type="catalytic activity">
    <reaction evidence="1">
        <text>L-lysine = D-beta-lysine</text>
        <dbReference type="Rhea" id="RHEA:44148"/>
        <dbReference type="ChEBI" id="CHEBI:32551"/>
        <dbReference type="ChEBI" id="CHEBI:84138"/>
    </reaction>
</comment>
<proteinExistence type="inferred from homology"/>
<comment type="similarity">
    <text evidence="4">Belongs to the radical SAM superfamily. KamA family.</text>
</comment>